<evidence type="ECO:0000256" key="2">
    <source>
        <dbReference type="ARBA" id="ARBA00022840"/>
    </source>
</evidence>
<dbReference type="EMBL" id="JABDTM020023208">
    <property type="protein sequence ID" value="KAH0815343.1"/>
    <property type="molecule type" value="Genomic_DNA"/>
</dbReference>
<feature type="region of interest" description="Disordered" evidence="4">
    <location>
        <begin position="795"/>
        <end position="817"/>
    </location>
</feature>
<evidence type="ECO:0000313" key="9">
    <source>
        <dbReference type="Proteomes" id="UP000719412"/>
    </source>
</evidence>
<dbReference type="InterPro" id="IPR001878">
    <property type="entry name" value="Znf_CCHC"/>
</dbReference>
<reference evidence="8" key="2">
    <citation type="submission" date="2021-08" db="EMBL/GenBank/DDBJ databases">
        <authorList>
            <person name="Eriksson T."/>
        </authorList>
    </citation>
    <scope>NUCLEOTIDE SEQUENCE</scope>
    <source>
        <strain evidence="8">Stoneville</strain>
        <tissue evidence="8">Whole head</tissue>
    </source>
</reference>
<evidence type="ECO:0000313" key="8">
    <source>
        <dbReference type="EMBL" id="KAH0815343.1"/>
    </source>
</evidence>
<dbReference type="GO" id="GO:0042626">
    <property type="term" value="F:ATPase-coupled transmembrane transporter activity"/>
    <property type="evidence" value="ECO:0007669"/>
    <property type="project" value="TreeGrafter"/>
</dbReference>
<dbReference type="GO" id="GO:0016020">
    <property type="term" value="C:membrane"/>
    <property type="evidence" value="ECO:0007669"/>
    <property type="project" value="TreeGrafter"/>
</dbReference>
<dbReference type="PROSITE" id="PS50158">
    <property type="entry name" value="ZF_CCHC"/>
    <property type="match status" value="1"/>
</dbReference>
<feature type="transmembrane region" description="Helical" evidence="5">
    <location>
        <begin position="20"/>
        <end position="44"/>
    </location>
</feature>
<feature type="region of interest" description="Disordered" evidence="4">
    <location>
        <begin position="638"/>
        <end position="705"/>
    </location>
</feature>
<dbReference type="Gene3D" id="3.40.50.300">
    <property type="entry name" value="P-loop containing nucleotide triphosphate hydrolases"/>
    <property type="match status" value="2"/>
</dbReference>
<keyword evidence="1" id="KW-0547">Nucleotide-binding</keyword>
<keyword evidence="5" id="KW-0812">Transmembrane</keyword>
<dbReference type="GO" id="GO:0016887">
    <property type="term" value="F:ATP hydrolysis activity"/>
    <property type="evidence" value="ECO:0007669"/>
    <property type="project" value="InterPro"/>
</dbReference>
<name>A0A8J6HKM7_TENMO</name>
<dbReference type="InterPro" id="IPR050173">
    <property type="entry name" value="ABC_transporter_C-like"/>
</dbReference>
<dbReference type="AlphaFoldDB" id="A0A8J6HKM7"/>
<dbReference type="SUPFAM" id="SSF57756">
    <property type="entry name" value="Retrovirus zinc finger-like domains"/>
    <property type="match status" value="1"/>
</dbReference>
<dbReference type="SUPFAM" id="SSF52540">
    <property type="entry name" value="P-loop containing nucleoside triphosphate hydrolases"/>
    <property type="match status" value="2"/>
</dbReference>
<feature type="domain" description="CCHC-type" evidence="6">
    <location>
        <begin position="595"/>
        <end position="610"/>
    </location>
</feature>
<dbReference type="PANTHER" id="PTHR24223:SF448">
    <property type="entry name" value="FI20146P1-RELATED"/>
    <property type="match status" value="1"/>
</dbReference>
<evidence type="ECO:0000256" key="4">
    <source>
        <dbReference type="SAM" id="MobiDB-lite"/>
    </source>
</evidence>
<dbReference type="InterPro" id="IPR027417">
    <property type="entry name" value="P-loop_NTPase"/>
</dbReference>
<proteinExistence type="predicted"/>
<dbReference type="GO" id="GO:0003676">
    <property type="term" value="F:nucleic acid binding"/>
    <property type="evidence" value="ECO:0007669"/>
    <property type="project" value="InterPro"/>
</dbReference>
<dbReference type="GO" id="GO:0005524">
    <property type="term" value="F:ATP binding"/>
    <property type="evidence" value="ECO:0007669"/>
    <property type="project" value="UniProtKB-KW"/>
</dbReference>
<keyword evidence="9" id="KW-1185">Reference proteome</keyword>
<dbReference type="PROSITE" id="PS00211">
    <property type="entry name" value="ABC_TRANSPORTER_1"/>
    <property type="match status" value="1"/>
</dbReference>
<protein>
    <recommendedName>
        <fullName evidence="10">CCHC-type domain-containing protein</fullName>
    </recommendedName>
</protein>
<dbReference type="SMART" id="SM00343">
    <property type="entry name" value="ZnF_C2HC"/>
    <property type="match status" value="1"/>
</dbReference>
<keyword evidence="5" id="KW-0472">Membrane</keyword>
<feature type="compositionally biased region" description="Low complexity" evidence="4">
    <location>
        <begin position="665"/>
        <end position="684"/>
    </location>
</feature>
<sequence length="817" mass="91792">MEIFLMDEVCLIYKIYLLLVVKYTLSEVVLSTACYIFMISLIWFGNQVKVETIFFLMNTIEPLTTSLKILIPRGMHELDIQCVQGRDSFIVADRGINLSKGQQSRINLARAVYRHCDIYQLDDCLSNLDVLVGDYIFEKCIKGFLKEKLVILTTQNPKYIKGADHTLITIVLIVQLNGKKKAYQKMFEEDFLETSTLIAERAIEKNIYEEKLESGNVKLKSFKKYIEHSGGLRISAIDVGFILSQSNLFKRGLDLGHRRITKLRTEMTAVERILEYSSQKLEPIDGIAVEGWPQQGTINFSNVYFSYNTCDSYVLNDLNFIIEPHQNIAIVGRTAAGKSSIISTILRLHKFEGNILIDGVEITTLPLDTLRANIAVISQDPVLLTGTVRENIDLAGNYRDDEIWNAIKAVNLDELFPDLNHKISNVDVNKDQAIILSVDDNLKLGDYVTSISEIVEPKNITFASRISNNRVCIYLSSSQLAESLARQHKTIVIKGINISIRRLITPSKRIILSNVCPSIPHNMLEQLIRQIGLQPLSTVSFLRAGIPGEQFAHILSFRRQIYVEDNKDIELPSSMVLTFEDTSYRIFLNHDDMCCFICKKPGHIASQCTQHAEPSMETVAQNRSTSDAPIIISNSIEQTVSDSETSPESPPVVEFNKISTKRLGDTLTPSTTETSPPSPSSGDEPFAKPTKPPTQNPRKRPKIDPAIVKEDIKEQLEPLRTFFGNLTPTPTFALEKLIYLFENISGCPSPLTLARELTDDIPALIKILADIHPQIGSKGLKQRCTKARKKLNKLFNNPDGPQSAITESDTDCSQTSY</sequence>
<accession>A0A8J6HKM7</accession>
<evidence type="ECO:0000259" key="7">
    <source>
        <dbReference type="PROSITE" id="PS50893"/>
    </source>
</evidence>
<organism evidence="8 9">
    <name type="scientific">Tenebrio molitor</name>
    <name type="common">Yellow mealworm beetle</name>
    <dbReference type="NCBI Taxonomy" id="7067"/>
    <lineage>
        <taxon>Eukaryota</taxon>
        <taxon>Metazoa</taxon>
        <taxon>Ecdysozoa</taxon>
        <taxon>Arthropoda</taxon>
        <taxon>Hexapoda</taxon>
        <taxon>Insecta</taxon>
        <taxon>Pterygota</taxon>
        <taxon>Neoptera</taxon>
        <taxon>Endopterygota</taxon>
        <taxon>Coleoptera</taxon>
        <taxon>Polyphaga</taxon>
        <taxon>Cucujiformia</taxon>
        <taxon>Tenebrionidae</taxon>
        <taxon>Tenebrio</taxon>
    </lineage>
</organism>
<keyword evidence="3" id="KW-0862">Zinc</keyword>
<dbReference type="PROSITE" id="PS50893">
    <property type="entry name" value="ABC_TRANSPORTER_2"/>
    <property type="match status" value="1"/>
</dbReference>
<evidence type="ECO:0000256" key="1">
    <source>
        <dbReference type="ARBA" id="ARBA00022741"/>
    </source>
</evidence>
<keyword evidence="3" id="KW-0863">Zinc-finger</keyword>
<feature type="compositionally biased region" description="Polar residues" evidence="4">
    <location>
        <begin position="638"/>
        <end position="647"/>
    </location>
</feature>
<dbReference type="Pfam" id="PF00005">
    <property type="entry name" value="ABC_tran"/>
    <property type="match status" value="1"/>
</dbReference>
<evidence type="ECO:0000256" key="5">
    <source>
        <dbReference type="SAM" id="Phobius"/>
    </source>
</evidence>
<gene>
    <name evidence="8" type="ORF">GEV33_007448</name>
</gene>
<dbReference type="InterPro" id="IPR036875">
    <property type="entry name" value="Znf_CCHC_sf"/>
</dbReference>
<dbReference type="PANTHER" id="PTHR24223">
    <property type="entry name" value="ATP-BINDING CASSETTE SUB-FAMILY C"/>
    <property type="match status" value="1"/>
</dbReference>
<keyword evidence="2" id="KW-0067">ATP-binding</keyword>
<keyword evidence="5" id="KW-1133">Transmembrane helix</keyword>
<reference evidence="8" key="1">
    <citation type="journal article" date="2020" name="J Insects Food Feed">
        <title>The yellow mealworm (Tenebrio molitor) genome: a resource for the emerging insects as food and feed industry.</title>
        <authorList>
            <person name="Eriksson T."/>
            <person name="Andere A."/>
            <person name="Kelstrup H."/>
            <person name="Emery V."/>
            <person name="Picard C."/>
        </authorList>
    </citation>
    <scope>NUCLEOTIDE SEQUENCE</scope>
    <source>
        <strain evidence="8">Stoneville</strain>
        <tissue evidence="8">Whole head</tissue>
    </source>
</reference>
<dbReference type="InterPro" id="IPR017871">
    <property type="entry name" value="ABC_transporter-like_CS"/>
</dbReference>
<dbReference type="InterPro" id="IPR003439">
    <property type="entry name" value="ABC_transporter-like_ATP-bd"/>
</dbReference>
<feature type="compositionally biased region" description="Polar residues" evidence="4">
    <location>
        <begin position="799"/>
        <end position="817"/>
    </location>
</feature>
<dbReference type="Proteomes" id="UP000719412">
    <property type="component" value="Unassembled WGS sequence"/>
</dbReference>
<evidence type="ECO:0008006" key="10">
    <source>
        <dbReference type="Google" id="ProtNLM"/>
    </source>
</evidence>
<feature type="domain" description="ABC transporter" evidence="7">
    <location>
        <begin position="298"/>
        <end position="540"/>
    </location>
</feature>
<dbReference type="GO" id="GO:0008270">
    <property type="term" value="F:zinc ion binding"/>
    <property type="evidence" value="ECO:0007669"/>
    <property type="project" value="UniProtKB-KW"/>
</dbReference>
<evidence type="ECO:0000259" key="6">
    <source>
        <dbReference type="PROSITE" id="PS50158"/>
    </source>
</evidence>
<keyword evidence="3" id="KW-0479">Metal-binding</keyword>
<evidence type="ECO:0000256" key="3">
    <source>
        <dbReference type="PROSITE-ProRule" id="PRU00047"/>
    </source>
</evidence>
<comment type="caution">
    <text evidence="8">The sequence shown here is derived from an EMBL/GenBank/DDBJ whole genome shotgun (WGS) entry which is preliminary data.</text>
</comment>